<proteinExistence type="predicted"/>
<organism evidence="2">
    <name type="scientific">Agromyces sp. G08B096</name>
    <dbReference type="NCBI Taxonomy" id="3156399"/>
    <lineage>
        <taxon>Bacteria</taxon>
        <taxon>Bacillati</taxon>
        <taxon>Actinomycetota</taxon>
        <taxon>Actinomycetes</taxon>
        <taxon>Micrococcales</taxon>
        <taxon>Microbacteriaceae</taxon>
        <taxon>Agromyces</taxon>
    </lineage>
</organism>
<protein>
    <submittedName>
        <fullName evidence="2">Saccharopine dehydrogenase NADP-binding domain-containing protein</fullName>
    </submittedName>
</protein>
<accession>A0AAU7W7N1</accession>
<evidence type="ECO:0000259" key="1">
    <source>
        <dbReference type="Pfam" id="PF03435"/>
    </source>
</evidence>
<feature type="domain" description="Saccharopine dehydrogenase NADP binding" evidence="1">
    <location>
        <begin position="20"/>
        <end position="122"/>
    </location>
</feature>
<dbReference type="SUPFAM" id="SSF51735">
    <property type="entry name" value="NAD(P)-binding Rossmann-fold domains"/>
    <property type="match status" value="1"/>
</dbReference>
<sequence length="362" mass="38561">MQQHTEGHAASAGSADGRGILVYGAYGHTGRFVVDELLRRGRRPVLAGRDAAALERLAEAHGLEARAADVTDAAALDDAMRDVAVVVNCAGPFALTAGPLLEAALRRGAAYVDVAAEIEANEDTFSRFGAQAGAEHAVVVPAMAFFGGLGDLLATVAADDWEDADEVLVAYGLSGWRPTVGTRAAGAVSRERRDGRHVTYREGGLQYGDDLSETTEWDFPEAGARQVRSHFSMADIVTIPKHLRVPEVTCFMTVDAVTQLISPETPGPDSSDERGRSEQTFVVDVVVRRGTEQRRAAAWGRDIYAITGPLAVTAVERILEGRTRTTGVASAGAMFDAASFLDELRPDLSWSLQQASAVQAVR</sequence>
<dbReference type="Gene3D" id="3.40.50.720">
    <property type="entry name" value="NAD(P)-binding Rossmann-like Domain"/>
    <property type="match status" value="1"/>
</dbReference>
<dbReference type="Pfam" id="PF03435">
    <property type="entry name" value="Sacchrp_dh_NADP"/>
    <property type="match status" value="1"/>
</dbReference>
<dbReference type="EMBL" id="CP158374">
    <property type="protein sequence ID" value="XBX81902.1"/>
    <property type="molecule type" value="Genomic_DNA"/>
</dbReference>
<reference evidence="2" key="1">
    <citation type="submission" date="2024-05" db="EMBL/GenBank/DDBJ databases">
        <authorList>
            <person name="Yu L."/>
        </authorList>
    </citation>
    <scope>NUCLEOTIDE SEQUENCE</scope>
    <source>
        <strain evidence="2">G08B096</strain>
    </source>
</reference>
<gene>
    <name evidence="2" type="ORF">ABIQ69_14960</name>
</gene>
<dbReference type="PANTHER" id="PTHR43781:SF1">
    <property type="entry name" value="SACCHAROPINE DEHYDROGENASE"/>
    <property type="match status" value="1"/>
</dbReference>
<dbReference type="InterPro" id="IPR036291">
    <property type="entry name" value="NAD(P)-bd_dom_sf"/>
</dbReference>
<name>A0AAU7W7N1_9MICO</name>
<dbReference type="InterPro" id="IPR005097">
    <property type="entry name" value="Sacchrp_dh_NADP-bd"/>
</dbReference>
<dbReference type="PANTHER" id="PTHR43781">
    <property type="entry name" value="SACCHAROPINE DEHYDROGENASE"/>
    <property type="match status" value="1"/>
</dbReference>
<dbReference type="AlphaFoldDB" id="A0AAU7W7N1"/>
<dbReference type="RefSeq" id="WP_350347924.1">
    <property type="nucleotide sequence ID" value="NZ_CP158374.1"/>
</dbReference>
<evidence type="ECO:0000313" key="2">
    <source>
        <dbReference type="EMBL" id="XBX81902.1"/>
    </source>
</evidence>